<evidence type="ECO:0000259" key="5">
    <source>
        <dbReference type="Pfam" id="PF01602"/>
    </source>
</evidence>
<dbReference type="eggNOG" id="KOG1077">
    <property type="taxonomic scope" value="Eukaryota"/>
</dbReference>
<gene>
    <name evidence="6" type="ORF">EDI_259990</name>
</gene>
<evidence type="ECO:0000313" key="7">
    <source>
        <dbReference type="Proteomes" id="UP000008076"/>
    </source>
</evidence>
<dbReference type="KEGG" id="edi:EDI_259990"/>
<dbReference type="GeneID" id="5881857"/>
<accession>B0EEZ9</accession>
<dbReference type="EMBL" id="DS549012">
    <property type="protein sequence ID" value="EDR26897.1"/>
    <property type="molecule type" value="Genomic_DNA"/>
</dbReference>
<comment type="subcellular location">
    <subcellularLocation>
        <location evidence="1">Endomembrane system</location>
    </subcellularLocation>
</comment>
<evidence type="ECO:0000313" key="6">
    <source>
        <dbReference type="EMBL" id="EDR26897.1"/>
    </source>
</evidence>
<evidence type="ECO:0000256" key="4">
    <source>
        <dbReference type="ARBA" id="ARBA00023136"/>
    </source>
</evidence>
<dbReference type="VEuPathDB" id="AmoebaDB:EDI_259990"/>
<dbReference type="Gene3D" id="1.25.10.10">
    <property type="entry name" value="Leucine-rich Repeat Variant"/>
    <property type="match status" value="1"/>
</dbReference>
<reference evidence="7" key="1">
    <citation type="submission" date="2007-12" db="EMBL/GenBank/DDBJ databases">
        <title>Annotation of Entamoeba dispar SAW760.</title>
        <authorList>
            <person name="Lorenzi H."/>
            <person name="Inman J."/>
            <person name="Schobel S."/>
            <person name="Amedeo P."/>
            <person name="Caler E."/>
        </authorList>
    </citation>
    <scope>NUCLEOTIDE SEQUENCE [LARGE SCALE GENOMIC DNA]</scope>
    <source>
        <strain evidence="7">ATCC PRA-260 / SAW760</strain>
    </source>
</reference>
<dbReference type="GO" id="GO:0006886">
    <property type="term" value="P:intracellular protein transport"/>
    <property type="evidence" value="ECO:0007669"/>
    <property type="project" value="InterPro"/>
</dbReference>
<keyword evidence="7" id="KW-1185">Reference proteome</keyword>
<feature type="non-terminal residue" evidence="6">
    <location>
        <position position="466"/>
    </location>
</feature>
<dbReference type="RefSeq" id="XP_001736845.1">
    <property type="nucleotide sequence ID" value="XM_001736793.1"/>
</dbReference>
<keyword evidence="3" id="KW-0653">Protein transport</keyword>
<dbReference type="PANTHER" id="PTHR22780">
    <property type="entry name" value="ADAPTIN, ALPHA/GAMMA/EPSILON"/>
    <property type="match status" value="1"/>
</dbReference>
<dbReference type="Pfam" id="PF01602">
    <property type="entry name" value="Adaptin_N"/>
    <property type="match status" value="1"/>
</dbReference>
<organism evidence="7">
    <name type="scientific">Entamoeba dispar (strain ATCC PRA-260 / SAW760)</name>
    <dbReference type="NCBI Taxonomy" id="370354"/>
    <lineage>
        <taxon>Eukaryota</taxon>
        <taxon>Amoebozoa</taxon>
        <taxon>Evosea</taxon>
        <taxon>Archamoebae</taxon>
        <taxon>Mastigamoebida</taxon>
        <taxon>Entamoebidae</taxon>
        <taxon>Entamoeba</taxon>
    </lineage>
</organism>
<dbReference type="InterPro" id="IPR016024">
    <property type="entry name" value="ARM-type_fold"/>
</dbReference>
<dbReference type="AlphaFoldDB" id="B0EEZ9"/>
<dbReference type="GO" id="GO:0012505">
    <property type="term" value="C:endomembrane system"/>
    <property type="evidence" value="ECO:0007669"/>
    <property type="project" value="UniProtKB-SubCell"/>
</dbReference>
<sequence>MDRAKVFNKEIYEFTNKIQEYNLESENEIVNYEMALIRKELKEKKIKRKKRRLNALKMIYINILGYEIDVGIIEIIELLSSNKFLDKQIGYFAFQMLYSNVPESTRMIINTLQQDLESSNEYIVSNALTVISSLANIEVIDSLAPNIIKLCIGFNEDSIKKRGILTLTKLYKIQPNIIIINPNFMKIIEKEMNYEMDLGLINSIVLLLSEIIKKNPTIVQPFGNKLINILHNLVHHKININKGIEYHEIVSPWLQISLFKLLSKIKLDSSANSKFWELVEFTLKYFEHLKEKLQSQIHKKYILMGLLFEIASIIIKNEQEQFFNYLLPLLIELIKEKDINIQCLTLDIFILLGENNYKQICQKYLVDIIKCLEYSDIIKCLEYSDITIKRRTIEVLYSLCTKNNIRNVVQHFLLLLKKSGNELKEELIIKISLLAELDNKKDDWYIKHMLTTLYLGSEFIRPELSD</sequence>
<keyword evidence="2" id="KW-0813">Transport</keyword>
<dbReference type="GO" id="GO:0030117">
    <property type="term" value="C:membrane coat"/>
    <property type="evidence" value="ECO:0007669"/>
    <property type="project" value="InterPro"/>
</dbReference>
<proteinExistence type="predicted"/>
<evidence type="ECO:0000256" key="2">
    <source>
        <dbReference type="ARBA" id="ARBA00022448"/>
    </source>
</evidence>
<name>B0EEZ9_ENTDS</name>
<dbReference type="OMA" id="AHEYDIS"/>
<evidence type="ECO:0000256" key="1">
    <source>
        <dbReference type="ARBA" id="ARBA00004308"/>
    </source>
</evidence>
<dbReference type="SUPFAM" id="SSF48371">
    <property type="entry name" value="ARM repeat"/>
    <property type="match status" value="1"/>
</dbReference>
<protein>
    <submittedName>
        <fullName evidence="6">AP-2 complex subunit alpha-1, putative</fullName>
    </submittedName>
</protein>
<dbReference type="OrthoDB" id="28053at2759"/>
<dbReference type="Proteomes" id="UP000008076">
    <property type="component" value="Unassembled WGS sequence"/>
</dbReference>
<dbReference type="InterPro" id="IPR050840">
    <property type="entry name" value="Adaptor_Complx_Large_Subunit"/>
</dbReference>
<dbReference type="GO" id="GO:0016192">
    <property type="term" value="P:vesicle-mediated transport"/>
    <property type="evidence" value="ECO:0007669"/>
    <property type="project" value="InterPro"/>
</dbReference>
<dbReference type="InterPro" id="IPR002553">
    <property type="entry name" value="Clathrin/coatomer_adapt-like_N"/>
</dbReference>
<keyword evidence="4" id="KW-0472">Membrane</keyword>
<dbReference type="InterPro" id="IPR011989">
    <property type="entry name" value="ARM-like"/>
</dbReference>
<evidence type="ECO:0000256" key="3">
    <source>
        <dbReference type="ARBA" id="ARBA00022927"/>
    </source>
</evidence>
<feature type="domain" description="Clathrin/coatomer adaptor adaptin-like N-terminal" evidence="5">
    <location>
        <begin position="27"/>
        <end position="459"/>
    </location>
</feature>